<dbReference type="InterPro" id="IPR036849">
    <property type="entry name" value="Enolase-like_C_sf"/>
</dbReference>
<comment type="similarity">
    <text evidence="4">Belongs to the mandelate racemase/muconate lactonizing enzyme family. MenC type 1 subfamily.</text>
</comment>
<dbReference type="SFLD" id="SFLDF00009">
    <property type="entry name" value="o-succinylbenzoate_synthase"/>
    <property type="match status" value="1"/>
</dbReference>
<dbReference type="SFLD" id="SFLDG00180">
    <property type="entry name" value="muconate_cycloisomerase"/>
    <property type="match status" value="1"/>
</dbReference>
<dbReference type="InterPro" id="IPR013342">
    <property type="entry name" value="Mandelate_racemase_C"/>
</dbReference>
<dbReference type="PANTHER" id="PTHR48073:SF2">
    <property type="entry name" value="O-SUCCINYLBENZOATE SYNTHASE"/>
    <property type="match status" value="1"/>
</dbReference>
<keyword evidence="1 4" id="KW-0479">Metal-binding</keyword>
<dbReference type="Proteomes" id="UP000527352">
    <property type="component" value="Unassembled WGS sequence"/>
</dbReference>
<accession>A0ABX1KS06</accession>
<dbReference type="SUPFAM" id="SSF54826">
    <property type="entry name" value="Enolase N-terminal domain-like"/>
    <property type="match status" value="1"/>
</dbReference>
<evidence type="ECO:0000256" key="2">
    <source>
        <dbReference type="ARBA" id="ARBA00022842"/>
    </source>
</evidence>
<keyword evidence="4" id="KW-0474">Menaquinone biosynthesis</keyword>
<dbReference type="InterPro" id="IPR018110">
    <property type="entry name" value="Mandel_Rmase/mucon_lact_enz_CS"/>
</dbReference>
<comment type="cofactor">
    <cofactor evidence="4">
        <name>a divalent metal cation</name>
        <dbReference type="ChEBI" id="CHEBI:60240"/>
    </cofactor>
</comment>
<keyword evidence="2 4" id="KW-0460">Magnesium</keyword>
<name>A0ABX1KS06_9GAMM</name>
<evidence type="ECO:0000256" key="1">
    <source>
        <dbReference type="ARBA" id="ARBA00022723"/>
    </source>
</evidence>
<feature type="binding site" evidence="4">
    <location>
        <position position="243"/>
    </location>
    <ligand>
        <name>Mg(2+)</name>
        <dbReference type="ChEBI" id="CHEBI:18420"/>
    </ligand>
</feature>
<evidence type="ECO:0000259" key="6">
    <source>
        <dbReference type="SMART" id="SM00922"/>
    </source>
</evidence>
<sequence length="370" mass="40355">MILTSLNLYQYRLPLDVLLPVGKQRVDHRAGLVLQASVSASGNVGGEHRQVEVEIAPLSGIDVDEQALMGFSRETLTQVQTALTGLLPQLCGRHIDTLLECAEQSPYPSLAFGLSLLHAKLMGKLDAIRPQTATVPLIYHPTDASKDLLDSKIAALGRDVRSVKVKVAQTSIEDELSLIYGILRTRPDLKLRLDANRGFTLEQAIEFAACLPLETIEYIEEPCLNPHDNHEFYQAIGIPYALDESLNDPEYQFVMQNGLTALVIKPMLLGSIEKLANLIDTAQSYGVRCIISSSLESSLGINDLAHLAAILTPDEIPGLDTLSAFSQDLVVSSGKKYCLTLAQLEPIALHTIDSIQQNDDTATSEGNEFV</sequence>
<comment type="function">
    <text evidence="4">Converts 2-succinyl-6-hydroxy-2,4-cyclohexadiene-1-carboxylate (SHCHC) to 2-succinylbenzoate (OSB).</text>
</comment>
<feature type="domain" description="Mandelate racemase/muconate lactonizing enzyme C-terminal" evidence="6">
    <location>
        <begin position="146"/>
        <end position="239"/>
    </location>
</feature>
<feature type="binding site" evidence="4">
    <location>
        <position position="194"/>
    </location>
    <ligand>
        <name>Mg(2+)</name>
        <dbReference type="ChEBI" id="CHEBI:18420"/>
    </ligand>
</feature>
<feature type="binding site" evidence="4">
    <location>
        <position position="220"/>
    </location>
    <ligand>
        <name>Mg(2+)</name>
        <dbReference type="ChEBI" id="CHEBI:18420"/>
    </ligand>
</feature>
<dbReference type="SMART" id="SM00922">
    <property type="entry name" value="MR_MLE"/>
    <property type="match status" value="1"/>
</dbReference>
<dbReference type="SFLD" id="SFLDS00001">
    <property type="entry name" value="Enolase"/>
    <property type="match status" value="1"/>
</dbReference>
<dbReference type="GO" id="GO:0043748">
    <property type="term" value="F:O-succinylbenzoate synthase activity"/>
    <property type="evidence" value="ECO:0007669"/>
    <property type="project" value="UniProtKB-EC"/>
</dbReference>
<evidence type="ECO:0000256" key="3">
    <source>
        <dbReference type="ARBA" id="ARBA00023239"/>
    </source>
</evidence>
<dbReference type="Gene3D" id="3.30.390.10">
    <property type="entry name" value="Enolase-like, N-terminal domain"/>
    <property type="match status" value="1"/>
</dbReference>
<dbReference type="InterPro" id="IPR041338">
    <property type="entry name" value="OSBS_N"/>
</dbReference>
<reference evidence="7 8" key="1">
    <citation type="submission" date="2020-04" db="EMBL/GenBank/DDBJ databases">
        <title>The first description of lens atrophy caused by putative novel Shewanella sp. that is a new emerging pathogen for cultured rainbow trout?</title>
        <authorList>
            <person name="Saticioglu I.B."/>
            <person name="Duman M."/>
            <person name="Altun S."/>
        </authorList>
    </citation>
    <scope>NUCLEOTIDE SEQUENCE [LARGE SCALE GENOMIC DNA]</scope>
    <source>
        <strain evidence="7 8">S-1</strain>
    </source>
</reference>
<comment type="catalytic activity">
    <reaction evidence="4">
        <text>(1R,6R)-6-hydroxy-2-succinyl-cyclohexa-2,4-diene-1-carboxylate = 2-succinylbenzoate + H2O</text>
        <dbReference type="Rhea" id="RHEA:10196"/>
        <dbReference type="ChEBI" id="CHEBI:15377"/>
        <dbReference type="ChEBI" id="CHEBI:18325"/>
        <dbReference type="ChEBI" id="CHEBI:58689"/>
        <dbReference type="EC" id="4.2.1.113"/>
    </reaction>
</comment>
<evidence type="ECO:0000256" key="4">
    <source>
        <dbReference type="HAMAP-Rule" id="MF_00470"/>
    </source>
</evidence>
<proteinExistence type="inferred from homology"/>
<feature type="active site" description="Proton donor" evidence="4">
    <location>
        <position position="166"/>
    </location>
</feature>
<protein>
    <recommendedName>
        <fullName evidence="4 5">o-succinylbenzoate synthase</fullName>
        <shortName evidence="4">OSB synthase</shortName>
        <shortName evidence="4">OSBS</shortName>
        <ecNumber evidence="4 5">4.2.1.113</ecNumber>
    </recommendedName>
    <alternativeName>
        <fullName evidence="4">4-(2'-carboxyphenyl)-4-oxybutyric acid synthase</fullName>
    </alternativeName>
    <alternativeName>
        <fullName evidence="4">o-succinylbenzoic acid synthase</fullName>
    </alternativeName>
</protein>
<feature type="active site" description="Proton acceptor" evidence="4">
    <location>
        <position position="265"/>
    </location>
</feature>
<dbReference type="Gene3D" id="3.20.20.120">
    <property type="entry name" value="Enolase-like C-terminal domain"/>
    <property type="match status" value="1"/>
</dbReference>
<comment type="pathway">
    <text evidence="4">Quinol/quinone metabolism; 1,4-dihydroxy-2-naphthoate biosynthesis; 1,4-dihydroxy-2-naphthoate from chorismate: step 4/7.</text>
</comment>
<dbReference type="Pfam" id="PF13378">
    <property type="entry name" value="MR_MLE_C"/>
    <property type="match status" value="1"/>
</dbReference>
<dbReference type="CDD" id="cd03320">
    <property type="entry name" value="OSBS"/>
    <property type="match status" value="1"/>
</dbReference>
<evidence type="ECO:0000256" key="5">
    <source>
        <dbReference type="NCBIfam" id="TIGR01927"/>
    </source>
</evidence>
<dbReference type="EMBL" id="JABAEB010000014">
    <property type="protein sequence ID" value="NLQ24995.1"/>
    <property type="molecule type" value="Genomic_DNA"/>
</dbReference>
<evidence type="ECO:0000313" key="7">
    <source>
        <dbReference type="EMBL" id="NLQ24995.1"/>
    </source>
</evidence>
<dbReference type="PANTHER" id="PTHR48073">
    <property type="entry name" value="O-SUCCINYLBENZOATE SYNTHASE-RELATED"/>
    <property type="match status" value="1"/>
</dbReference>
<gene>
    <name evidence="4 7" type="primary">menC</name>
    <name evidence="7" type="ORF">HGO26_19190</name>
</gene>
<dbReference type="SUPFAM" id="SSF51604">
    <property type="entry name" value="Enolase C-terminal domain-like"/>
    <property type="match status" value="1"/>
</dbReference>
<dbReference type="NCBIfam" id="TIGR01927">
    <property type="entry name" value="menC_gam_Gplu"/>
    <property type="match status" value="1"/>
</dbReference>
<keyword evidence="3 4" id="KW-0456">Lyase</keyword>
<organism evidence="7 8">
    <name type="scientific">Shewanella oncorhynchi</name>
    <dbReference type="NCBI Taxonomy" id="2726434"/>
    <lineage>
        <taxon>Bacteria</taxon>
        <taxon>Pseudomonadati</taxon>
        <taxon>Pseudomonadota</taxon>
        <taxon>Gammaproteobacteria</taxon>
        <taxon>Alteromonadales</taxon>
        <taxon>Shewanellaceae</taxon>
        <taxon>Shewanella</taxon>
    </lineage>
</organism>
<dbReference type="HAMAP" id="MF_00470">
    <property type="entry name" value="MenC_1"/>
    <property type="match status" value="1"/>
</dbReference>
<dbReference type="RefSeq" id="WP_168827252.1">
    <property type="nucleotide sequence ID" value="NZ_JABAEB010000014.1"/>
</dbReference>
<keyword evidence="8" id="KW-1185">Reference proteome</keyword>
<comment type="caution">
    <text evidence="7">The sequence shown here is derived from an EMBL/GenBank/DDBJ whole genome shotgun (WGS) entry which is preliminary data.</text>
</comment>
<dbReference type="InterPro" id="IPR010196">
    <property type="entry name" value="OSB_synthase_MenC1"/>
</dbReference>
<dbReference type="NCBIfam" id="NF003473">
    <property type="entry name" value="PRK05105.1"/>
    <property type="match status" value="1"/>
</dbReference>
<comment type="pathway">
    <text evidence="4">Quinol/quinone metabolism; menaquinone biosynthesis.</text>
</comment>
<dbReference type="Pfam" id="PF21508">
    <property type="entry name" value="MenC_N"/>
    <property type="match status" value="1"/>
</dbReference>
<dbReference type="PROSITE" id="PS00909">
    <property type="entry name" value="MR_MLE_2"/>
    <property type="match status" value="1"/>
</dbReference>
<dbReference type="InterPro" id="IPR029065">
    <property type="entry name" value="Enolase_C-like"/>
</dbReference>
<dbReference type="InterPro" id="IPR029017">
    <property type="entry name" value="Enolase-like_N"/>
</dbReference>
<evidence type="ECO:0000313" key="8">
    <source>
        <dbReference type="Proteomes" id="UP000527352"/>
    </source>
</evidence>
<dbReference type="EC" id="4.2.1.113" evidence="4 5"/>